<name>A0AB36JN47_9STRE</name>
<evidence type="ECO:0000259" key="1">
    <source>
        <dbReference type="Pfam" id="PF15569"/>
    </source>
</evidence>
<evidence type="ECO:0000313" key="4">
    <source>
        <dbReference type="Proteomes" id="UP000188600"/>
    </source>
</evidence>
<dbReference type="InterPro" id="IPR029080">
    <property type="entry name" value="Imm40"/>
</dbReference>
<evidence type="ECO:0000313" key="2">
    <source>
        <dbReference type="EMBL" id="ONK25398.1"/>
    </source>
</evidence>
<reference evidence="4 5" key="1">
    <citation type="submission" date="2016-12" db="EMBL/GenBank/DDBJ databases">
        <authorList>
            <person name="Gulvik C.A."/>
        </authorList>
    </citation>
    <scope>NUCLEOTIDE SEQUENCE [LARGE SCALE GENOMIC DNA]</scope>
    <source>
        <strain evidence="3 5">12-5202</strain>
        <strain evidence="2 4">12-5291</strain>
    </source>
</reference>
<protein>
    <recommendedName>
        <fullName evidence="1">Immunity protein 40 domain-containing protein</fullName>
    </recommendedName>
</protein>
<evidence type="ECO:0000313" key="5">
    <source>
        <dbReference type="Proteomes" id="UP000188946"/>
    </source>
</evidence>
<organism evidence="2 4">
    <name type="scientific">Streptococcus azizii</name>
    <dbReference type="NCBI Taxonomy" id="1579424"/>
    <lineage>
        <taxon>Bacteria</taxon>
        <taxon>Bacillati</taxon>
        <taxon>Bacillota</taxon>
        <taxon>Bacilli</taxon>
        <taxon>Lactobacillales</taxon>
        <taxon>Streptococcaceae</taxon>
        <taxon>Streptococcus</taxon>
    </lineage>
</organism>
<evidence type="ECO:0000313" key="3">
    <source>
        <dbReference type="EMBL" id="ONK25547.1"/>
    </source>
</evidence>
<accession>A0AB36JN47</accession>
<dbReference type="EMBL" id="MSPR01000034">
    <property type="protein sequence ID" value="ONK25547.1"/>
    <property type="molecule type" value="Genomic_DNA"/>
</dbReference>
<feature type="domain" description="Immunity protein 40" evidence="1">
    <location>
        <begin position="11"/>
        <end position="99"/>
    </location>
</feature>
<dbReference type="EMBL" id="MSPT01000032">
    <property type="protein sequence ID" value="ONK25398.1"/>
    <property type="molecule type" value="Genomic_DNA"/>
</dbReference>
<sequence>MELNFLGKGVSLSEIGVNEYVYAWKHVDAVLSEIKKLNLVILGGDVYIEKNHRMTLTYDSWYYNRLYTPSDCKLSIDKARGYIYDYIEKNGDLYYFSFIL</sequence>
<dbReference type="Proteomes" id="UP000188600">
    <property type="component" value="Unassembled WGS sequence"/>
</dbReference>
<gene>
    <name evidence="3" type="ORF">BVE84_10120</name>
    <name evidence="2" type="ORF">BVE86_10395</name>
</gene>
<dbReference type="AlphaFoldDB" id="A0AB36JN47"/>
<proteinExistence type="predicted"/>
<comment type="caution">
    <text evidence="2">The sequence shown here is derived from an EMBL/GenBank/DDBJ whole genome shotgun (WGS) entry which is preliminary data.</text>
</comment>
<keyword evidence="5" id="KW-1185">Reference proteome</keyword>
<dbReference type="Pfam" id="PF15569">
    <property type="entry name" value="Imm40"/>
    <property type="match status" value="1"/>
</dbReference>
<dbReference type="Proteomes" id="UP000188946">
    <property type="component" value="Unassembled WGS sequence"/>
</dbReference>